<sequence>MLPPWVFEKRASFRWDASFEEDESDFERLSRLYAYYDEVAAEFQVVCAEGCAVCCTRSVWVTRLEARWLLSRLSADRIRWVCRSLQEAGRNEAHSVPKMSLLASLTVVEEVETLKEEEEADASSTSAGRCPLLDTDRCTIYDARPFACRCMSSRSPCASTGFADQPERLLWMNVLFLQAIEHLDRQGFTGNLIDVVPFVEEGQGNVERFVPNMALKGWVLPPHCRAQLKGVAERLWAIIS</sequence>
<name>A0A7C4MQ02_9BACT</name>
<evidence type="ECO:0008006" key="2">
    <source>
        <dbReference type="Google" id="ProtNLM"/>
    </source>
</evidence>
<protein>
    <recommendedName>
        <fullName evidence="2">YkgJ family cysteine cluster protein</fullName>
    </recommendedName>
</protein>
<dbReference type="AlphaFoldDB" id="A0A7C4MQ02"/>
<evidence type="ECO:0000313" key="1">
    <source>
        <dbReference type="EMBL" id="HGU32987.1"/>
    </source>
</evidence>
<proteinExistence type="predicted"/>
<reference evidence="1" key="1">
    <citation type="journal article" date="2020" name="mSystems">
        <title>Genome- and Community-Level Interaction Insights into Carbon Utilization and Element Cycling Functions of Hydrothermarchaeota in Hydrothermal Sediment.</title>
        <authorList>
            <person name="Zhou Z."/>
            <person name="Liu Y."/>
            <person name="Xu W."/>
            <person name="Pan J."/>
            <person name="Luo Z.H."/>
            <person name="Li M."/>
        </authorList>
    </citation>
    <scope>NUCLEOTIDE SEQUENCE [LARGE SCALE GENOMIC DNA]</scope>
    <source>
        <strain evidence="1">SpSt-477</strain>
    </source>
</reference>
<dbReference type="EMBL" id="DSUH01000213">
    <property type="protein sequence ID" value="HGU32987.1"/>
    <property type="molecule type" value="Genomic_DNA"/>
</dbReference>
<accession>A0A7C4MQ02</accession>
<comment type="caution">
    <text evidence="1">The sequence shown here is derived from an EMBL/GenBank/DDBJ whole genome shotgun (WGS) entry which is preliminary data.</text>
</comment>
<gene>
    <name evidence="1" type="ORF">ENS29_09040</name>
</gene>
<organism evidence="1">
    <name type="scientific">Desulfatirhabdium butyrativorans</name>
    <dbReference type="NCBI Taxonomy" id="340467"/>
    <lineage>
        <taxon>Bacteria</taxon>
        <taxon>Pseudomonadati</taxon>
        <taxon>Thermodesulfobacteriota</taxon>
        <taxon>Desulfobacteria</taxon>
        <taxon>Desulfobacterales</taxon>
        <taxon>Desulfatirhabdiaceae</taxon>
        <taxon>Desulfatirhabdium</taxon>
    </lineage>
</organism>